<evidence type="ECO:0000256" key="2">
    <source>
        <dbReference type="SAM" id="MobiDB-lite"/>
    </source>
</evidence>
<dbReference type="Pfam" id="PF00691">
    <property type="entry name" value="OmpA"/>
    <property type="match status" value="1"/>
</dbReference>
<keyword evidence="3" id="KW-1133">Transmembrane helix</keyword>
<evidence type="ECO:0000313" key="5">
    <source>
        <dbReference type="EMBL" id="NKI31406.1"/>
    </source>
</evidence>
<reference evidence="5 6" key="1">
    <citation type="submission" date="2020-04" db="EMBL/GenBank/DDBJ databases">
        <authorList>
            <person name="Yoon J."/>
        </authorList>
    </citation>
    <scope>NUCLEOTIDE SEQUENCE [LARGE SCALE GENOMIC DNA]</scope>
    <source>
        <strain evidence="5 6">DJ-13</strain>
    </source>
</reference>
<dbReference type="PROSITE" id="PS51123">
    <property type="entry name" value="OMPA_2"/>
    <property type="match status" value="1"/>
</dbReference>
<dbReference type="PANTHER" id="PTHR30329">
    <property type="entry name" value="STATOR ELEMENT OF FLAGELLAR MOTOR COMPLEX"/>
    <property type="match status" value="1"/>
</dbReference>
<evidence type="ECO:0000313" key="6">
    <source>
        <dbReference type="Proteomes" id="UP000718451"/>
    </source>
</evidence>
<feature type="compositionally biased region" description="Basic and acidic residues" evidence="2">
    <location>
        <begin position="291"/>
        <end position="305"/>
    </location>
</feature>
<evidence type="ECO:0000256" key="1">
    <source>
        <dbReference type="PROSITE-ProRule" id="PRU00473"/>
    </source>
</evidence>
<dbReference type="InterPro" id="IPR036737">
    <property type="entry name" value="OmpA-like_sf"/>
</dbReference>
<dbReference type="CDD" id="cd07185">
    <property type="entry name" value="OmpA_C-like"/>
    <property type="match status" value="1"/>
</dbReference>
<dbReference type="PANTHER" id="PTHR30329:SF21">
    <property type="entry name" value="LIPOPROTEIN YIAD-RELATED"/>
    <property type="match status" value="1"/>
</dbReference>
<feature type="domain" description="OmpA-like" evidence="4">
    <location>
        <begin position="189"/>
        <end position="305"/>
    </location>
</feature>
<dbReference type="SUPFAM" id="SSF103088">
    <property type="entry name" value="OmpA-like"/>
    <property type="match status" value="2"/>
</dbReference>
<dbReference type="RefSeq" id="WP_168551581.1">
    <property type="nucleotide sequence ID" value="NZ_JAAWWL010000001.1"/>
</dbReference>
<accession>A0ABX1GQQ0</accession>
<evidence type="ECO:0000259" key="4">
    <source>
        <dbReference type="PROSITE" id="PS51123"/>
    </source>
</evidence>
<feature type="region of interest" description="Disordered" evidence="2">
    <location>
        <begin position="270"/>
        <end position="305"/>
    </location>
</feature>
<keyword evidence="3" id="KW-0812">Transmembrane</keyword>
<name>A0ABX1GQQ0_9FLAO</name>
<dbReference type="EMBL" id="JAAWWL010000001">
    <property type="protein sequence ID" value="NKI31406.1"/>
    <property type="molecule type" value="Genomic_DNA"/>
</dbReference>
<organism evidence="5 6">
    <name type="scientific">Croceivirga thetidis</name>
    <dbReference type="NCBI Taxonomy" id="2721623"/>
    <lineage>
        <taxon>Bacteria</taxon>
        <taxon>Pseudomonadati</taxon>
        <taxon>Bacteroidota</taxon>
        <taxon>Flavobacteriia</taxon>
        <taxon>Flavobacteriales</taxon>
        <taxon>Flavobacteriaceae</taxon>
        <taxon>Croceivirga</taxon>
    </lineage>
</organism>
<sequence length="305" mass="33263">MTKNLVYPLGMLIAIILGTYLYFTLCSDCALSAVSDTEITEEENVPAVVEPEPTSFPLSFKDGDFAFEIDDNFNFDLSSANFKNPIASGIDGGIDQLKGYLAENEGKIISITGLYRDDETNPTAFPNLGLARANRVKNYFVEQGIPSSQTATFGRLMNDLLPLNGVLLGPIDYKMDVRAEDAEEKLSDLLADIKADPLKIYFETGEASINLSSEQRQKIAKIASYLDQVPDAKCLVIGHTDNTGSRSTNIALAQERADFIRDYLAQNGIPADKTESSSKGPDAPIASNSTEEGRALNRRVEVTLN</sequence>
<gene>
    <name evidence="5" type="ORF">HCU67_05580</name>
</gene>
<dbReference type="Proteomes" id="UP000718451">
    <property type="component" value="Unassembled WGS sequence"/>
</dbReference>
<keyword evidence="1 3" id="KW-0472">Membrane</keyword>
<dbReference type="Gene3D" id="3.30.1330.60">
    <property type="entry name" value="OmpA-like domain"/>
    <property type="match status" value="2"/>
</dbReference>
<protein>
    <submittedName>
        <fullName evidence="5">OmpA family protein</fullName>
    </submittedName>
</protein>
<comment type="caution">
    <text evidence="5">The sequence shown here is derived from an EMBL/GenBank/DDBJ whole genome shotgun (WGS) entry which is preliminary data.</text>
</comment>
<evidence type="ECO:0000256" key="3">
    <source>
        <dbReference type="SAM" id="Phobius"/>
    </source>
</evidence>
<keyword evidence="6" id="KW-1185">Reference proteome</keyword>
<dbReference type="InterPro" id="IPR006665">
    <property type="entry name" value="OmpA-like"/>
</dbReference>
<feature type="transmembrane region" description="Helical" evidence="3">
    <location>
        <begin position="5"/>
        <end position="23"/>
    </location>
</feature>
<proteinExistence type="predicted"/>
<dbReference type="InterPro" id="IPR050330">
    <property type="entry name" value="Bact_OuterMem_StrucFunc"/>
</dbReference>